<sequence length="158" mass="15917">MEADRRFAMAPFAAPGIACVVAGGLVAAATAPAPSTHGSWAAAYLVLVAGVAQVALGWGQAALAPRLPARGRVIAQAGTWNLGNAAVLIGTLTGVLTLVDLGGLVLVAGLALLADAVRGGVRHGAQSRRWLLYGYRLLVVVLLVSIPTGLVLARIGPN</sequence>
<comment type="caution">
    <text evidence="2">The sequence shown here is derived from an EMBL/GenBank/DDBJ whole genome shotgun (WGS) entry which is preliminary data.</text>
</comment>
<dbReference type="Proteomes" id="UP001599756">
    <property type="component" value="Unassembled WGS sequence"/>
</dbReference>
<feature type="transmembrane region" description="Helical" evidence="1">
    <location>
        <begin position="133"/>
        <end position="153"/>
    </location>
</feature>
<evidence type="ECO:0008006" key="4">
    <source>
        <dbReference type="Google" id="ProtNLM"/>
    </source>
</evidence>
<keyword evidence="1" id="KW-1133">Transmembrane helix</keyword>
<feature type="transmembrane region" description="Helical" evidence="1">
    <location>
        <begin position="41"/>
        <end position="64"/>
    </location>
</feature>
<reference evidence="2 3" key="1">
    <citation type="submission" date="2024-09" db="EMBL/GenBank/DDBJ databases">
        <title>The Natural Products Discovery Center: Release of the First 8490 Sequenced Strains for Exploring Actinobacteria Biosynthetic Diversity.</title>
        <authorList>
            <person name="Kalkreuter E."/>
            <person name="Kautsar S.A."/>
            <person name="Yang D."/>
            <person name="Bader C.D."/>
            <person name="Teijaro C.N."/>
            <person name="Fluegel L."/>
            <person name="Davis C.M."/>
            <person name="Simpson J.R."/>
            <person name="Lauterbach L."/>
            <person name="Steele A.D."/>
            <person name="Gui C."/>
            <person name="Meng S."/>
            <person name="Li G."/>
            <person name="Viehrig K."/>
            <person name="Ye F."/>
            <person name="Su P."/>
            <person name="Kiefer A.F."/>
            <person name="Nichols A."/>
            <person name="Cepeda A.J."/>
            <person name="Yan W."/>
            <person name="Fan B."/>
            <person name="Jiang Y."/>
            <person name="Adhikari A."/>
            <person name="Zheng C.-J."/>
            <person name="Schuster L."/>
            <person name="Cowan T.M."/>
            <person name="Smanski M.J."/>
            <person name="Chevrette M.G."/>
            <person name="De Carvalho L.P.S."/>
            <person name="Shen B."/>
        </authorList>
    </citation>
    <scope>NUCLEOTIDE SEQUENCE [LARGE SCALE GENOMIC DNA]</scope>
    <source>
        <strain evidence="2 3">NPDC059500</strain>
    </source>
</reference>
<keyword evidence="1" id="KW-0472">Membrane</keyword>
<keyword evidence="1" id="KW-0812">Transmembrane</keyword>
<feature type="transmembrane region" description="Helical" evidence="1">
    <location>
        <begin position="85"/>
        <end position="113"/>
    </location>
</feature>
<feature type="transmembrane region" description="Helical" evidence="1">
    <location>
        <begin position="7"/>
        <end position="29"/>
    </location>
</feature>
<evidence type="ECO:0000313" key="2">
    <source>
        <dbReference type="EMBL" id="MFE1754816.1"/>
    </source>
</evidence>
<organism evidence="2 3">
    <name type="scientific">Streptomyces anandii</name>
    <dbReference type="NCBI Taxonomy" id="285454"/>
    <lineage>
        <taxon>Bacteria</taxon>
        <taxon>Bacillati</taxon>
        <taxon>Actinomycetota</taxon>
        <taxon>Actinomycetes</taxon>
        <taxon>Kitasatosporales</taxon>
        <taxon>Streptomycetaceae</taxon>
        <taxon>Streptomyces</taxon>
    </lineage>
</organism>
<evidence type="ECO:0000256" key="1">
    <source>
        <dbReference type="SAM" id="Phobius"/>
    </source>
</evidence>
<evidence type="ECO:0000313" key="3">
    <source>
        <dbReference type="Proteomes" id="UP001599756"/>
    </source>
</evidence>
<dbReference type="EMBL" id="JBHYTS010000068">
    <property type="protein sequence ID" value="MFE1754816.1"/>
    <property type="molecule type" value="Genomic_DNA"/>
</dbReference>
<proteinExistence type="predicted"/>
<gene>
    <name evidence="2" type="ORF">ACFW88_30475</name>
</gene>
<protein>
    <recommendedName>
        <fullName evidence="4">DUF3429 domain-containing protein</fullName>
    </recommendedName>
</protein>
<name>A0ABW6HDT8_9ACTN</name>
<dbReference type="RefSeq" id="WP_381798639.1">
    <property type="nucleotide sequence ID" value="NZ_JBHYTS010000068.1"/>
</dbReference>
<accession>A0ABW6HDT8</accession>
<keyword evidence="3" id="KW-1185">Reference proteome</keyword>